<evidence type="ECO:0000313" key="5">
    <source>
        <dbReference type="EMBL" id="KAK6930530.1"/>
    </source>
</evidence>
<organism evidence="5 6">
    <name type="scientific">Dillenia turbinata</name>
    <dbReference type="NCBI Taxonomy" id="194707"/>
    <lineage>
        <taxon>Eukaryota</taxon>
        <taxon>Viridiplantae</taxon>
        <taxon>Streptophyta</taxon>
        <taxon>Embryophyta</taxon>
        <taxon>Tracheophyta</taxon>
        <taxon>Spermatophyta</taxon>
        <taxon>Magnoliopsida</taxon>
        <taxon>eudicotyledons</taxon>
        <taxon>Gunneridae</taxon>
        <taxon>Pentapetalae</taxon>
        <taxon>Dilleniales</taxon>
        <taxon>Dilleniaceae</taxon>
        <taxon>Dillenia</taxon>
    </lineage>
</organism>
<keyword evidence="6" id="KW-1185">Reference proteome</keyword>
<dbReference type="SUPFAM" id="SSF53335">
    <property type="entry name" value="S-adenosyl-L-methionine-dependent methyltransferases"/>
    <property type="match status" value="1"/>
</dbReference>
<gene>
    <name evidence="5" type="ORF">RJ641_004624</name>
</gene>
<keyword evidence="1 5" id="KW-0489">Methyltransferase</keyword>
<reference evidence="5 6" key="1">
    <citation type="submission" date="2023-12" db="EMBL/GenBank/DDBJ databases">
        <title>A high-quality genome assembly for Dillenia turbinata (Dilleniales).</title>
        <authorList>
            <person name="Chanderbali A."/>
        </authorList>
    </citation>
    <scope>NUCLEOTIDE SEQUENCE [LARGE SCALE GENOMIC DNA]</scope>
    <source>
        <strain evidence="5">LSX21</strain>
        <tissue evidence="5">Leaf</tissue>
    </source>
</reference>
<dbReference type="Pfam" id="PF03492">
    <property type="entry name" value="Methyltransf_7"/>
    <property type="match status" value="1"/>
</dbReference>
<evidence type="ECO:0000256" key="4">
    <source>
        <dbReference type="ARBA" id="ARBA00022842"/>
    </source>
</evidence>
<keyword evidence="4" id="KW-0460">Magnesium</keyword>
<dbReference type="InterPro" id="IPR042086">
    <property type="entry name" value="MeTrfase_capping"/>
</dbReference>
<evidence type="ECO:0000256" key="2">
    <source>
        <dbReference type="ARBA" id="ARBA00022679"/>
    </source>
</evidence>
<evidence type="ECO:0000256" key="3">
    <source>
        <dbReference type="ARBA" id="ARBA00022723"/>
    </source>
</evidence>
<protein>
    <submittedName>
        <fullName evidence="5">SAM dependent carboxyl methyltransferase</fullName>
    </submittedName>
</protein>
<evidence type="ECO:0000256" key="1">
    <source>
        <dbReference type="ARBA" id="ARBA00022603"/>
    </source>
</evidence>
<dbReference type="InterPro" id="IPR005299">
    <property type="entry name" value="MeTrfase_7"/>
</dbReference>
<dbReference type="GO" id="GO:0032259">
    <property type="term" value="P:methylation"/>
    <property type="evidence" value="ECO:0007669"/>
    <property type="project" value="UniProtKB-KW"/>
</dbReference>
<dbReference type="AlphaFoldDB" id="A0AAN8VAD2"/>
<keyword evidence="2" id="KW-0808">Transferase</keyword>
<keyword evidence="3" id="KW-0479">Metal-binding</keyword>
<name>A0AAN8VAD2_9MAGN</name>
<dbReference type="Gene3D" id="1.10.1200.270">
    <property type="entry name" value="Methyltransferase, alpha-helical capping domain"/>
    <property type="match status" value="1"/>
</dbReference>
<dbReference type="PANTHER" id="PTHR31009">
    <property type="entry name" value="S-ADENOSYL-L-METHIONINE:CARBOXYL METHYLTRANSFERASE FAMILY PROTEIN"/>
    <property type="match status" value="1"/>
</dbReference>
<dbReference type="EMBL" id="JBAMMX010000012">
    <property type="protein sequence ID" value="KAK6930530.1"/>
    <property type="molecule type" value="Genomic_DNA"/>
</dbReference>
<sequence length="109" mass="12558">MVNEGRLNKDELDSFNIPVYSPSASEFRLLVQHNACFSIARLEEMRYEPVPSISPQSIRAGFEAILSKNFGNEIVDEVFRRYAEKVEGRSFIRDEEGIACQLFILLKRD</sequence>
<accession>A0AAN8VAD2</accession>
<dbReference type="InterPro" id="IPR029063">
    <property type="entry name" value="SAM-dependent_MTases_sf"/>
</dbReference>
<evidence type="ECO:0000313" key="6">
    <source>
        <dbReference type="Proteomes" id="UP001370490"/>
    </source>
</evidence>
<proteinExistence type="predicted"/>
<dbReference type="Proteomes" id="UP001370490">
    <property type="component" value="Unassembled WGS sequence"/>
</dbReference>
<dbReference type="GO" id="GO:0046872">
    <property type="term" value="F:metal ion binding"/>
    <property type="evidence" value="ECO:0007669"/>
    <property type="project" value="UniProtKB-KW"/>
</dbReference>
<comment type="caution">
    <text evidence="5">The sequence shown here is derived from an EMBL/GenBank/DDBJ whole genome shotgun (WGS) entry which is preliminary data.</text>
</comment>
<dbReference type="GO" id="GO:0008168">
    <property type="term" value="F:methyltransferase activity"/>
    <property type="evidence" value="ECO:0007669"/>
    <property type="project" value="UniProtKB-KW"/>
</dbReference>